<evidence type="ECO:0000313" key="1">
    <source>
        <dbReference type="EMBL" id="RPB18344.1"/>
    </source>
</evidence>
<reference evidence="1 2" key="1">
    <citation type="journal article" date="2018" name="Nat. Ecol. Evol.">
        <title>Pezizomycetes genomes reveal the molecular basis of ectomycorrhizal truffle lifestyle.</title>
        <authorList>
            <person name="Murat C."/>
            <person name="Payen T."/>
            <person name="Noel B."/>
            <person name="Kuo A."/>
            <person name="Morin E."/>
            <person name="Chen J."/>
            <person name="Kohler A."/>
            <person name="Krizsan K."/>
            <person name="Balestrini R."/>
            <person name="Da Silva C."/>
            <person name="Montanini B."/>
            <person name="Hainaut M."/>
            <person name="Levati E."/>
            <person name="Barry K.W."/>
            <person name="Belfiori B."/>
            <person name="Cichocki N."/>
            <person name="Clum A."/>
            <person name="Dockter R.B."/>
            <person name="Fauchery L."/>
            <person name="Guy J."/>
            <person name="Iotti M."/>
            <person name="Le Tacon F."/>
            <person name="Lindquist E.A."/>
            <person name="Lipzen A."/>
            <person name="Malagnac F."/>
            <person name="Mello A."/>
            <person name="Molinier V."/>
            <person name="Miyauchi S."/>
            <person name="Poulain J."/>
            <person name="Riccioni C."/>
            <person name="Rubini A."/>
            <person name="Sitrit Y."/>
            <person name="Splivallo R."/>
            <person name="Traeger S."/>
            <person name="Wang M."/>
            <person name="Zifcakova L."/>
            <person name="Wipf D."/>
            <person name="Zambonelli A."/>
            <person name="Paolocci F."/>
            <person name="Nowrousian M."/>
            <person name="Ottonello S."/>
            <person name="Baldrian P."/>
            <person name="Spatafora J.W."/>
            <person name="Henrissat B."/>
            <person name="Nagy L.G."/>
            <person name="Aury J.M."/>
            <person name="Wincker P."/>
            <person name="Grigoriev I.V."/>
            <person name="Bonfante P."/>
            <person name="Martin F.M."/>
        </authorList>
    </citation>
    <scope>NUCLEOTIDE SEQUENCE [LARGE SCALE GENOMIC DNA]</scope>
    <source>
        <strain evidence="1 2">ATCC MYA-4762</strain>
    </source>
</reference>
<gene>
    <name evidence="1" type="ORF">L211DRAFT_854203</name>
</gene>
<protein>
    <submittedName>
        <fullName evidence="1">Uncharacterized protein</fullName>
    </submittedName>
</protein>
<dbReference type="EMBL" id="ML121640">
    <property type="protein sequence ID" value="RPB18344.1"/>
    <property type="molecule type" value="Genomic_DNA"/>
</dbReference>
<keyword evidence="2" id="KW-1185">Reference proteome</keyword>
<evidence type="ECO:0000313" key="2">
    <source>
        <dbReference type="Proteomes" id="UP000267821"/>
    </source>
</evidence>
<proteinExistence type="predicted"/>
<dbReference type="AlphaFoldDB" id="A0A3N4L617"/>
<dbReference type="InParanoid" id="A0A3N4L617"/>
<dbReference type="Proteomes" id="UP000267821">
    <property type="component" value="Unassembled WGS sequence"/>
</dbReference>
<accession>A0A3N4L617</accession>
<sequence length="106" mass="11942">MELENAPVATIAQISGLVQNLGHRFSAFETRLETIETYMVELQQTAGQENPPEPQNTVLLRRLPNRSTNDIEDNIVVVNILPLEKFGGDRAALEGFPFQVQDYFIL</sequence>
<name>A0A3N4L617_9PEZI</name>
<organism evidence="1 2">
    <name type="scientific">Terfezia boudieri ATCC MYA-4762</name>
    <dbReference type="NCBI Taxonomy" id="1051890"/>
    <lineage>
        <taxon>Eukaryota</taxon>
        <taxon>Fungi</taxon>
        <taxon>Dikarya</taxon>
        <taxon>Ascomycota</taxon>
        <taxon>Pezizomycotina</taxon>
        <taxon>Pezizomycetes</taxon>
        <taxon>Pezizales</taxon>
        <taxon>Pezizaceae</taxon>
        <taxon>Terfezia</taxon>
    </lineage>
</organism>